<evidence type="ECO:0000256" key="2">
    <source>
        <dbReference type="ARBA" id="ARBA00004496"/>
    </source>
</evidence>
<dbReference type="Gene3D" id="1.20.5.1160">
    <property type="entry name" value="Vasodilator-stimulated phosphoprotein"/>
    <property type="match status" value="1"/>
</dbReference>
<keyword evidence="5" id="KW-0416">Keratin</keyword>
<keyword evidence="6 14" id="KW-0403">Intermediate filament</keyword>
<keyword evidence="4" id="KW-0963">Cytoplasm</keyword>
<comment type="subcellular location">
    <subcellularLocation>
        <location evidence="2">Cytoplasm</location>
    </subcellularLocation>
    <subcellularLocation>
        <location evidence="1">Nucleus matrix</location>
    </subcellularLocation>
    <subcellularLocation>
        <location evidence="3">Nucleus</location>
        <location evidence="3">Nucleoplasm</location>
    </subcellularLocation>
</comment>
<evidence type="ECO:0000256" key="8">
    <source>
        <dbReference type="ARBA" id="ARBA00023242"/>
    </source>
</evidence>
<evidence type="ECO:0000256" key="6">
    <source>
        <dbReference type="ARBA" id="ARBA00022754"/>
    </source>
</evidence>
<comment type="similarity">
    <text evidence="13 14">Belongs to the intermediate filament family.</text>
</comment>
<evidence type="ECO:0000256" key="9">
    <source>
        <dbReference type="ARBA" id="ARBA00037766"/>
    </source>
</evidence>
<dbReference type="GO" id="GO:0005654">
    <property type="term" value="C:nucleoplasm"/>
    <property type="evidence" value="ECO:0007669"/>
    <property type="project" value="UniProtKB-SubCell"/>
</dbReference>
<evidence type="ECO:0000256" key="14">
    <source>
        <dbReference type="RuleBase" id="RU000685"/>
    </source>
</evidence>
<evidence type="ECO:0000256" key="15">
    <source>
        <dbReference type="SAM" id="Coils"/>
    </source>
</evidence>
<dbReference type="Proteomes" id="UP000261540">
    <property type="component" value="Unplaced"/>
</dbReference>
<name>A0A3B3SX89_9TELE</name>
<keyword evidence="19" id="KW-1185">Reference proteome</keyword>
<dbReference type="PROSITE" id="PS51842">
    <property type="entry name" value="IF_ROD_2"/>
    <property type="match status" value="1"/>
</dbReference>
<dbReference type="Gene3D" id="1.20.5.170">
    <property type="match status" value="1"/>
</dbReference>
<dbReference type="GO" id="GO:0045095">
    <property type="term" value="C:keratin filament"/>
    <property type="evidence" value="ECO:0007669"/>
    <property type="project" value="InterPro"/>
</dbReference>
<evidence type="ECO:0000256" key="10">
    <source>
        <dbReference type="ARBA" id="ARBA00039429"/>
    </source>
</evidence>
<evidence type="ECO:0000256" key="5">
    <source>
        <dbReference type="ARBA" id="ARBA00022744"/>
    </source>
</evidence>
<dbReference type="InterPro" id="IPR039008">
    <property type="entry name" value="IF_rod_dom"/>
</dbReference>
<reference evidence="18" key="1">
    <citation type="submission" date="2025-08" db="UniProtKB">
        <authorList>
            <consortium name="Ensembl"/>
        </authorList>
    </citation>
    <scope>IDENTIFICATION</scope>
</reference>
<evidence type="ECO:0000256" key="13">
    <source>
        <dbReference type="ARBA" id="ARBA00061646"/>
    </source>
</evidence>
<accession>A0A3B3SX89</accession>
<dbReference type="PANTHER" id="PTHR45616:SF26">
    <property type="entry name" value="KERATIN, TYPE II CYTOSKELETAL 8"/>
    <property type="match status" value="1"/>
</dbReference>
<dbReference type="AlphaFoldDB" id="A0A3B3SX89"/>
<dbReference type="FunFam" id="1.20.5.1160:FF:000001">
    <property type="entry name" value="Keratin type II"/>
    <property type="match status" value="1"/>
</dbReference>
<reference evidence="18" key="2">
    <citation type="submission" date="2025-09" db="UniProtKB">
        <authorList>
            <consortium name="Ensembl"/>
        </authorList>
    </citation>
    <scope>IDENTIFICATION</scope>
</reference>
<proteinExistence type="inferred from homology"/>
<comment type="function">
    <text evidence="9">Together with KRT19, helps to link the contractile apparatus to dystrophin at the costameres of striated muscle.</text>
</comment>
<dbReference type="SUPFAM" id="SSF64593">
    <property type="entry name" value="Intermediate filament protein, coiled coil region"/>
    <property type="match status" value="2"/>
</dbReference>
<dbReference type="GO" id="GO:0016363">
    <property type="term" value="C:nuclear matrix"/>
    <property type="evidence" value="ECO:0007669"/>
    <property type="project" value="UniProtKB-SubCell"/>
</dbReference>
<dbReference type="GeneTree" id="ENSGT00940000161090"/>
<evidence type="ECO:0000313" key="18">
    <source>
        <dbReference type="Ensembl" id="ENSPKIP00000034736.1"/>
    </source>
</evidence>
<evidence type="ECO:0000256" key="7">
    <source>
        <dbReference type="ARBA" id="ARBA00023054"/>
    </source>
</evidence>
<evidence type="ECO:0000256" key="1">
    <source>
        <dbReference type="ARBA" id="ARBA00004109"/>
    </source>
</evidence>
<dbReference type="OrthoDB" id="2441647at2759"/>
<feature type="coiled-coil region" evidence="15">
    <location>
        <begin position="107"/>
        <end position="180"/>
    </location>
</feature>
<feature type="compositionally biased region" description="Polar residues" evidence="16">
    <location>
        <begin position="1"/>
        <end position="11"/>
    </location>
</feature>
<dbReference type="Ensembl" id="ENSPKIT00000015657.1">
    <property type="protein sequence ID" value="ENSPKIP00000034736.1"/>
    <property type="gene ID" value="ENSPKIG00000013957.1"/>
</dbReference>
<dbReference type="Pfam" id="PF00038">
    <property type="entry name" value="Filament"/>
    <property type="match status" value="1"/>
</dbReference>
<organism evidence="18 19">
    <name type="scientific">Paramormyrops kingsleyae</name>
    <dbReference type="NCBI Taxonomy" id="1676925"/>
    <lineage>
        <taxon>Eukaryota</taxon>
        <taxon>Metazoa</taxon>
        <taxon>Chordata</taxon>
        <taxon>Craniata</taxon>
        <taxon>Vertebrata</taxon>
        <taxon>Euteleostomi</taxon>
        <taxon>Actinopterygii</taxon>
        <taxon>Neopterygii</taxon>
        <taxon>Teleostei</taxon>
        <taxon>Osteoglossocephala</taxon>
        <taxon>Osteoglossomorpha</taxon>
        <taxon>Osteoglossiformes</taxon>
        <taxon>Mormyridae</taxon>
        <taxon>Paramormyrops</taxon>
    </lineage>
</organism>
<evidence type="ECO:0000256" key="12">
    <source>
        <dbReference type="ARBA" id="ARBA00042964"/>
    </source>
</evidence>
<dbReference type="FunFam" id="1.20.5.500:FF:000001">
    <property type="entry name" value="Type II keratin 23"/>
    <property type="match status" value="1"/>
</dbReference>
<feature type="region of interest" description="Disordered" evidence="16">
    <location>
        <begin position="1"/>
        <end position="29"/>
    </location>
</feature>
<feature type="domain" description="IF rod" evidence="17">
    <location>
        <begin position="26"/>
        <end position="337"/>
    </location>
</feature>
<dbReference type="Gene3D" id="1.20.5.500">
    <property type="entry name" value="Single helix bin"/>
    <property type="match status" value="1"/>
</dbReference>
<protein>
    <recommendedName>
        <fullName evidence="10">Keratin, type II cytoskeletal 8</fullName>
    </recommendedName>
    <alternativeName>
        <fullName evidence="12">Cytokeratin-8</fullName>
    </alternativeName>
    <alternativeName>
        <fullName evidence="11">Keratin-8</fullName>
    </alternativeName>
</protein>
<evidence type="ECO:0000256" key="4">
    <source>
        <dbReference type="ARBA" id="ARBA00022490"/>
    </source>
</evidence>
<dbReference type="SMART" id="SM01391">
    <property type="entry name" value="Filament"/>
    <property type="match status" value="1"/>
</dbReference>
<dbReference type="InterPro" id="IPR018039">
    <property type="entry name" value="IF_conserved"/>
</dbReference>
<dbReference type="PANTHER" id="PTHR45616">
    <property type="entry name" value="GATA-TYPE DOMAIN-CONTAINING PROTEIN"/>
    <property type="match status" value="1"/>
</dbReference>
<dbReference type="InterPro" id="IPR003054">
    <property type="entry name" value="Keratin_II"/>
</dbReference>
<evidence type="ECO:0000259" key="17">
    <source>
        <dbReference type="PROSITE" id="PS51842"/>
    </source>
</evidence>
<dbReference type="KEGG" id="pki:111842869"/>
<evidence type="ECO:0000256" key="11">
    <source>
        <dbReference type="ARBA" id="ARBA00042886"/>
    </source>
</evidence>
<dbReference type="STRING" id="1676925.ENSPKIP00000034736"/>
<keyword evidence="7 15" id="KW-0175">Coiled coil</keyword>
<sequence length="344" mass="40431">MAYSSQPNPTLNGGPDNEDHDQKNKEKQQIVSLNDRFVARINKVRQLEQENKKLNTKLKMLLEQEHYTGKVDEIVDELSFSLLKQIDSLAQNQRKLQVDLNRSQEGLRQQRMKYEDEIQKKADLENEFVVCKKDLDEGYLKKTSLEQKVAELTEELDFLNRGYQEEIKELQSKIQNATVVLEPDNNRSLDLQSIVQEIKVQYEDMTARSRVEAEQWYKKKLNDMATKAQTNEQDMQNLKKEISDMVRLVQKLNSDLDSLKKKRDNLNAAIEAAKRRGQQAHEETLQEIANLQDALSQAKRDLVRHVREYQDLMNIKLALDIEIATYKKLLDGEEFRQRRPMNYY</sequence>
<evidence type="ECO:0000256" key="16">
    <source>
        <dbReference type="SAM" id="MobiDB-lite"/>
    </source>
</evidence>
<feature type="coiled-coil region" evidence="15">
    <location>
        <begin position="221"/>
        <end position="308"/>
    </location>
</feature>
<evidence type="ECO:0000256" key="3">
    <source>
        <dbReference type="ARBA" id="ARBA00004642"/>
    </source>
</evidence>
<dbReference type="PROSITE" id="PS00226">
    <property type="entry name" value="IF_ROD_1"/>
    <property type="match status" value="1"/>
</dbReference>
<keyword evidence="8" id="KW-0539">Nucleus</keyword>
<dbReference type="PRINTS" id="PR01276">
    <property type="entry name" value="TYPE2KERATIN"/>
</dbReference>
<evidence type="ECO:0000313" key="19">
    <source>
        <dbReference type="Proteomes" id="UP000261540"/>
    </source>
</evidence>
<dbReference type="GO" id="GO:0005737">
    <property type="term" value="C:cytoplasm"/>
    <property type="evidence" value="ECO:0007669"/>
    <property type="project" value="UniProtKB-SubCell"/>
</dbReference>